<evidence type="ECO:0000256" key="1">
    <source>
        <dbReference type="SAM" id="MobiDB-lite"/>
    </source>
</evidence>
<comment type="caution">
    <text evidence="3">The sequence shown here is derived from an EMBL/GenBank/DDBJ whole genome shotgun (WGS) entry which is preliminary data.</text>
</comment>
<gene>
    <name evidence="3" type="ORF">HMPREF9450_00376</name>
</gene>
<feature type="signal peptide" evidence="2">
    <location>
        <begin position="1"/>
        <end position="21"/>
    </location>
</feature>
<accession>G5H616</accession>
<sequence>MMNQRSVLSRRRLLLSVLAGALLTGCGGPGPVYPGPETLPLLDGSRTRSITPENPTGEPGQGGRAHPDSTLDSRATNARAADSLGQGWKVRPFIAVQAGETVTLMDADGPGTIRHIWMVEGLSRDHVLRFYWDGEQAPSVEVPAPDFFAVGHERFAPVNSQMVAVNPANSLNCFWPMPFRHHAKITFTNQSDKELRLLAYQITYSLGKIPRNTAYFHAQWRQADTRTQNPYVILDGVQGRGKYAGTFLAWTQQTDNNWFGEGEIKFFIDGDREFPTICGTGTEDYFLGSYGFPQSYSGLYSGTTLPAHEADSLPNRWSLYRWHVLDPITFGKDLKVTIQALGWWRSAENKYRKLNDHISSVAYWYQTEPHAPFPAWDTSKRNNL</sequence>
<evidence type="ECO:0008006" key="5">
    <source>
        <dbReference type="Google" id="ProtNLM"/>
    </source>
</evidence>
<feature type="chain" id="PRO_5003477845" description="DUF2961 domain-containing protein" evidence="2">
    <location>
        <begin position="22"/>
        <end position="384"/>
    </location>
</feature>
<dbReference type="EMBL" id="ADLD01000004">
    <property type="protein sequence ID" value="EHB93110.1"/>
    <property type="molecule type" value="Genomic_DNA"/>
</dbReference>
<dbReference type="AlphaFoldDB" id="G5H616"/>
<dbReference type="STRING" id="742725.HMPREF9450_00376"/>
<dbReference type="RefSeq" id="WP_009133182.1">
    <property type="nucleotide sequence ID" value="NZ_CP102250.1"/>
</dbReference>
<dbReference type="Pfam" id="PF11175">
    <property type="entry name" value="DUF2961"/>
    <property type="match status" value="1"/>
</dbReference>
<name>G5H616_9BACT</name>
<feature type="region of interest" description="Disordered" evidence="1">
    <location>
        <begin position="27"/>
        <end position="71"/>
    </location>
</feature>
<dbReference type="PROSITE" id="PS51257">
    <property type="entry name" value="PROKAR_LIPOPROTEIN"/>
    <property type="match status" value="1"/>
</dbReference>
<evidence type="ECO:0000313" key="3">
    <source>
        <dbReference type="EMBL" id="EHB93110.1"/>
    </source>
</evidence>
<dbReference type="PATRIC" id="fig|742725.3.peg.421"/>
<evidence type="ECO:0000256" key="2">
    <source>
        <dbReference type="SAM" id="SignalP"/>
    </source>
</evidence>
<dbReference type="Gene3D" id="2.60.120.1390">
    <property type="match status" value="1"/>
</dbReference>
<protein>
    <recommendedName>
        <fullName evidence="5">DUF2961 domain-containing protein</fullName>
    </recommendedName>
</protein>
<dbReference type="Proteomes" id="UP000006008">
    <property type="component" value="Unassembled WGS sequence"/>
</dbReference>
<keyword evidence="2" id="KW-0732">Signal</keyword>
<organism evidence="3 4">
    <name type="scientific">Alistipes indistinctus YIT 12060</name>
    <dbReference type="NCBI Taxonomy" id="742725"/>
    <lineage>
        <taxon>Bacteria</taxon>
        <taxon>Pseudomonadati</taxon>
        <taxon>Bacteroidota</taxon>
        <taxon>Bacteroidia</taxon>
        <taxon>Bacteroidales</taxon>
        <taxon>Rikenellaceae</taxon>
        <taxon>Alistipes</taxon>
    </lineage>
</organism>
<reference evidence="3 4" key="1">
    <citation type="submission" date="2011-08" db="EMBL/GenBank/DDBJ databases">
        <title>The Genome Sequence of Alistipes indistinctus YIT 12060.</title>
        <authorList>
            <consortium name="The Broad Institute Genome Sequencing Platform"/>
            <person name="Earl A."/>
            <person name="Ward D."/>
            <person name="Feldgarden M."/>
            <person name="Gevers D."/>
            <person name="Morotomi M."/>
            <person name="Young S.K."/>
            <person name="Zeng Q."/>
            <person name="Gargeya S."/>
            <person name="Fitzgerald M."/>
            <person name="Haas B."/>
            <person name="Abouelleil A."/>
            <person name="Alvarado L."/>
            <person name="Arachchi H.M."/>
            <person name="Berlin A."/>
            <person name="Brown A."/>
            <person name="Chapman S.B."/>
            <person name="Chen Z."/>
            <person name="Dunbar C."/>
            <person name="Freedman E."/>
            <person name="Gearin G."/>
            <person name="Gellesch M."/>
            <person name="Goldberg J."/>
            <person name="Griggs A."/>
            <person name="Gujja S."/>
            <person name="Heiman D."/>
            <person name="Howarth C."/>
            <person name="Larson L."/>
            <person name="Lui A."/>
            <person name="MacDonald P.J.P."/>
            <person name="Montmayeur A."/>
            <person name="Murphy C."/>
            <person name="Neiman D."/>
            <person name="Pearson M."/>
            <person name="Priest M."/>
            <person name="Roberts A."/>
            <person name="Saif S."/>
            <person name="Shea T."/>
            <person name="Shenoy N."/>
            <person name="Sisk P."/>
            <person name="Stolte C."/>
            <person name="Sykes S."/>
            <person name="Wortman J."/>
            <person name="Nusbaum C."/>
            <person name="Birren B."/>
        </authorList>
    </citation>
    <scope>NUCLEOTIDE SEQUENCE [LARGE SCALE GENOMIC DNA]</scope>
    <source>
        <strain evidence="3 4">YIT 12060</strain>
    </source>
</reference>
<dbReference type="GeneID" id="92816798"/>
<dbReference type="HOGENOM" id="CLU_039495_0_0_10"/>
<proteinExistence type="predicted"/>
<dbReference type="InterPro" id="IPR021345">
    <property type="entry name" value="DUF2961"/>
</dbReference>
<evidence type="ECO:0000313" key="4">
    <source>
        <dbReference type="Proteomes" id="UP000006008"/>
    </source>
</evidence>
<dbReference type="eggNOG" id="COG4733">
    <property type="taxonomic scope" value="Bacteria"/>
</dbReference>
<keyword evidence="4" id="KW-1185">Reference proteome</keyword>